<evidence type="ECO:0000313" key="5">
    <source>
        <dbReference type="EMBL" id="RNA16888.1"/>
    </source>
</evidence>
<reference evidence="5 6" key="1">
    <citation type="journal article" date="2018" name="Sci. Rep.">
        <title>Genomic signatures of local adaptation to the degree of environmental predictability in rotifers.</title>
        <authorList>
            <person name="Franch-Gras L."/>
            <person name="Hahn C."/>
            <person name="Garcia-Roger E.M."/>
            <person name="Carmona M.J."/>
            <person name="Serra M."/>
            <person name="Gomez A."/>
        </authorList>
    </citation>
    <scope>NUCLEOTIDE SEQUENCE [LARGE SCALE GENOMIC DNA]</scope>
    <source>
        <strain evidence="5">HYR1</strain>
    </source>
</reference>
<protein>
    <recommendedName>
        <fullName evidence="4">FLYWCH-type domain-containing protein</fullName>
    </recommendedName>
</protein>
<accession>A0A3M7R0U1</accession>
<keyword evidence="1" id="KW-0479">Metal-binding</keyword>
<dbReference type="Pfam" id="PF04500">
    <property type="entry name" value="FLYWCH"/>
    <property type="match status" value="1"/>
</dbReference>
<dbReference type="Proteomes" id="UP000276133">
    <property type="component" value="Unassembled WGS sequence"/>
</dbReference>
<comment type="caution">
    <text evidence="5">The sequence shown here is derived from an EMBL/GenBank/DDBJ whole genome shotgun (WGS) entry which is preliminary data.</text>
</comment>
<gene>
    <name evidence="5" type="ORF">BpHYR1_039417</name>
</gene>
<evidence type="ECO:0000256" key="3">
    <source>
        <dbReference type="ARBA" id="ARBA00022833"/>
    </source>
</evidence>
<dbReference type="GO" id="GO:0008270">
    <property type="term" value="F:zinc ion binding"/>
    <property type="evidence" value="ECO:0007669"/>
    <property type="project" value="UniProtKB-KW"/>
</dbReference>
<keyword evidence="6" id="KW-1185">Reference proteome</keyword>
<organism evidence="5 6">
    <name type="scientific">Brachionus plicatilis</name>
    <name type="common">Marine rotifer</name>
    <name type="synonym">Brachionus muelleri</name>
    <dbReference type="NCBI Taxonomy" id="10195"/>
    <lineage>
        <taxon>Eukaryota</taxon>
        <taxon>Metazoa</taxon>
        <taxon>Spiralia</taxon>
        <taxon>Gnathifera</taxon>
        <taxon>Rotifera</taxon>
        <taxon>Eurotatoria</taxon>
        <taxon>Monogononta</taxon>
        <taxon>Pseudotrocha</taxon>
        <taxon>Ploima</taxon>
        <taxon>Brachionidae</taxon>
        <taxon>Brachionus</taxon>
    </lineage>
</organism>
<evidence type="ECO:0000256" key="1">
    <source>
        <dbReference type="ARBA" id="ARBA00022723"/>
    </source>
</evidence>
<name>A0A3M7R0U1_BRAPC</name>
<evidence type="ECO:0000256" key="2">
    <source>
        <dbReference type="ARBA" id="ARBA00022771"/>
    </source>
</evidence>
<dbReference type="EMBL" id="REGN01004598">
    <property type="protein sequence ID" value="RNA16888.1"/>
    <property type="molecule type" value="Genomic_DNA"/>
</dbReference>
<feature type="domain" description="FLYWCH-type" evidence="4">
    <location>
        <begin position="47"/>
        <end position="95"/>
    </location>
</feature>
<evidence type="ECO:0000259" key="4">
    <source>
        <dbReference type="Pfam" id="PF04500"/>
    </source>
</evidence>
<dbReference type="InterPro" id="IPR007588">
    <property type="entry name" value="Znf_FLYWCH"/>
</dbReference>
<keyword evidence="3" id="KW-0862">Zinc</keyword>
<dbReference type="Gene3D" id="2.20.25.240">
    <property type="match status" value="1"/>
</dbReference>
<dbReference type="AlphaFoldDB" id="A0A3M7R0U1"/>
<sequence>MTYQTDSILTKPKSASTNFSLKLKKDYVSAFINSSRICMSDVEGFIAQSQKKGAQLCHEGYYYRVQSESKGVIKWRCIKTGKNEPNCTAKCRTSTREIGAKCVVEIVDEKLKHKKIN</sequence>
<evidence type="ECO:0000313" key="6">
    <source>
        <dbReference type="Proteomes" id="UP000276133"/>
    </source>
</evidence>
<keyword evidence="2" id="KW-0863">Zinc-finger</keyword>
<proteinExistence type="predicted"/>